<dbReference type="KEGG" id="ace:Acel_1040"/>
<evidence type="ECO:0000256" key="1">
    <source>
        <dbReference type="ARBA" id="ARBA00006484"/>
    </source>
</evidence>
<reference evidence="3 4" key="1">
    <citation type="journal article" date="2009" name="Genome Res.">
        <title>Complete genome of the cellulolytic thermophile Acidothermus cellulolyticus 11B provides insights into its ecophysiological and evolutionary adaptations.</title>
        <authorList>
            <person name="Barabote R.D."/>
            <person name="Xie G."/>
            <person name="Leu D.H."/>
            <person name="Normand P."/>
            <person name="Necsulea A."/>
            <person name="Daubin V."/>
            <person name="Medigue C."/>
            <person name="Adney W.S."/>
            <person name="Xu X.C."/>
            <person name="Lapidus A."/>
            <person name="Parales R.E."/>
            <person name="Detter C."/>
            <person name="Pujic P."/>
            <person name="Bruce D."/>
            <person name="Lavire C."/>
            <person name="Challacombe J.F."/>
            <person name="Brettin T.S."/>
            <person name="Berry A.M."/>
        </authorList>
    </citation>
    <scope>NUCLEOTIDE SEQUENCE [LARGE SCALE GENOMIC DNA]</scope>
    <source>
        <strain evidence="4">ATCC 43068 / DSM 8971 / 11B</strain>
    </source>
</reference>
<dbReference type="Pfam" id="PF13561">
    <property type="entry name" value="adh_short_C2"/>
    <property type="match status" value="1"/>
</dbReference>
<dbReference type="HOGENOM" id="CLU_010194_15_1_11"/>
<dbReference type="Gene3D" id="3.40.50.720">
    <property type="entry name" value="NAD(P)-binding Rossmann-like Domain"/>
    <property type="match status" value="1"/>
</dbReference>
<comment type="similarity">
    <text evidence="1">Belongs to the short-chain dehydrogenases/reductases (SDR) family.</text>
</comment>
<dbReference type="InterPro" id="IPR051122">
    <property type="entry name" value="SDR_DHRS6-like"/>
</dbReference>
<proteinExistence type="inferred from homology"/>
<dbReference type="SUPFAM" id="SSF51735">
    <property type="entry name" value="NAD(P)-binding Rossmann-fold domains"/>
    <property type="match status" value="1"/>
</dbReference>
<dbReference type="Proteomes" id="UP000008221">
    <property type="component" value="Chromosome"/>
</dbReference>
<dbReference type="AlphaFoldDB" id="A0LTQ3"/>
<gene>
    <name evidence="3" type="ordered locus">Acel_1040</name>
</gene>
<dbReference type="PANTHER" id="PTHR43477:SF1">
    <property type="entry name" value="DIHYDROANTICAPSIN 7-DEHYDROGENASE"/>
    <property type="match status" value="1"/>
</dbReference>
<protein>
    <submittedName>
        <fullName evidence="3">Short-chain dehydrogenase/reductase SDR</fullName>
    </submittedName>
</protein>
<dbReference type="InParanoid" id="A0LTQ3"/>
<dbReference type="PANTHER" id="PTHR43477">
    <property type="entry name" value="DIHYDROANTICAPSIN 7-DEHYDROGENASE"/>
    <property type="match status" value="1"/>
</dbReference>
<dbReference type="OrthoDB" id="9806974at2"/>
<keyword evidence="2" id="KW-0560">Oxidoreductase</keyword>
<evidence type="ECO:0000313" key="3">
    <source>
        <dbReference type="EMBL" id="ABK52813.1"/>
    </source>
</evidence>
<evidence type="ECO:0000313" key="4">
    <source>
        <dbReference type="Proteomes" id="UP000008221"/>
    </source>
</evidence>
<dbReference type="CDD" id="cd05233">
    <property type="entry name" value="SDR_c"/>
    <property type="match status" value="1"/>
</dbReference>
<dbReference type="EMBL" id="CP000481">
    <property type="protein sequence ID" value="ABK52813.1"/>
    <property type="molecule type" value="Genomic_DNA"/>
</dbReference>
<dbReference type="eggNOG" id="COG1028">
    <property type="taxonomic scope" value="Bacteria"/>
</dbReference>
<keyword evidence="4" id="KW-1185">Reference proteome</keyword>
<organism evidence="3 4">
    <name type="scientific">Acidothermus cellulolyticus (strain ATCC 43068 / DSM 8971 / 11B)</name>
    <dbReference type="NCBI Taxonomy" id="351607"/>
    <lineage>
        <taxon>Bacteria</taxon>
        <taxon>Bacillati</taxon>
        <taxon>Actinomycetota</taxon>
        <taxon>Actinomycetes</taxon>
        <taxon>Acidothermales</taxon>
        <taxon>Acidothermaceae</taxon>
        <taxon>Acidothermus</taxon>
    </lineage>
</organism>
<accession>A0LTQ3</accession>
<evidence type="ECO:0000256" key="2">
    <source>
        <dbReference type="ARBA" id="ARBA00023002"/>
    </source>
</evidence>
<dbReference type="GO" id="GO:0016491">
    <property type="term" value="F:oxidoreductase activity"/>
    <property type="evidence" value="ECO:0007669"/>
    <property type="project" value="UniProtKB-KW"/>
</dbReference>
<dbReference type="PRINTS" id="PR00081">
    <property type="entry name" value="GDHRDH"/>
</dbReference>
<dbReference type="InterPro" id="IPR002347">
    <property type="entry name" value="SDR_fam"/>
</dbReference>
<dbReference type="RefSeq" id="WP_011719876.1">
    <property type="nucleotide sequence ID" value="NC_008578.1"/>
</dbReference>
<sequence length="231" mass="24851">MTTTVIVGGTRGIGWEIARHRLGNGDTVVITGRDDKTAADAAAQLGDGARGIGVDLTEPHRIKEKLADIDRVDHLVLAAIDRDTNSVREYDIDRAIRLATIKLVSYTEVVHTLLPAMHDESSVVIFGGRAKDKPYPGSTTVSTVNGGVIGMVNTLAWELAPIRFNAIHPGIVGDSPYWAGKPAEVLEGYRSRTPLGRLATMADIVDAVDFLLTNRAVNAVQLYVDGGWQLT</sequence>
<dbReference type="InterPro" id="IPR036291">
    <property type="entry name" value="NAD(P)-bd_dom_sf"/>
</dbReference>
<dbReference type="STRING" id="351607.Acel_1040"/>
<name>A0LTQ3_ACIC1</name>